<gene>
    <name evidence="1" type="ORF">C2G38_2183725</name>
</gene>
<keyword evidence="2" id="KW-1185">Reference proteome</keyword>
<dbReference type="Proteomes" id="UP000266673">
    <property type="component" value="Unassembled WGS sequence"/>
</dbReference>
<evidence type="ECO:0000313" key="2">
    <source>
        <dbReference type="Proteomes" id="UP000266673"/>
    </source>
</evidence>
<reference evidence="1 2" key="1">
    <citation type="submission" date="2018-06" db="EMBL/GenBank/DDBJ databases">
        <title>Comparative genomics reveals the genomic features of Rhizophagus irregularis, R. cerebriforme, R. diaphanum and Gigaspora rosea, and their symbiotic lifestyle signature.</title>
        <authorList>
            <person name="Morin E."/>
            <person name="San Clemente H."/>
            <person name="Chen E.C.H."/>
            <person name="De La Providencia I."/>
            <person name="Hainaut M."/>
            <person name="Kuo A."/>
            <person name="Kohler A."/>
            <person name="Murat C."/>
            <person name="Tang N."/>
            <person name="Roy S."/>
            <person name="Loubradou J."/>
            <person name="Henrissat B."/>
            <person name="Grigoriev I.V."/>
            <person name="Corradi N."/>
            <person name="Roux C."/>
            <person name="Martin F.M."/>
        </authorList>
    </citation>
    <scope>NUCLEOTIDE SEQUENCE [LARGE SCALE GENOMIC DNA]</scope>
    <source>
        <strain evidence="1 2">DAOM 194757</strain>
    </source>
</reference>
<evidence type="ECO:0000313" key="1">
    <source>
        <dbReference type="EMBL" id="RIB18744.1"/>
    </source>
</evidence>
<name>A0A397V878_9GLOM</name>
<dbReference type="EMBL" id="QKWP01000519">
    <property type="protein sequence ID" value="RIB18744.1"/>
    <property type="molecule type" value="Genomic_DNA"/>
</dbReference>
<accession>A0A397V878</accession>
<dbReference type="OrthoDB" id="2319664at2759"/>
<sequence>MPPKKVQLVQLCCLVHGDPEISVFSVKISKSENSVNVDLTTENPQRAALGDLNADITSVLGGQLLNPLESIEKKFPTLPSMHVHVIVELPASSNVAEFQSESSMKRTIDLFTDTTQQFHQYIANMNDVLEVTTEEEMLRWKVRQILRRLEETPGFLPNNDVVNMNDVANMNGVLDVTTEKEIFNWKIRRMQMHSEAGLPNK</sequence>
<dbReference type="AlphaFoldDB" id="A0A397V878"/>
<organism evidence="1 2">
    <name type="scientific">Gigaspora rosea</name>
    <dbReference type="NCBI Taxonomy" id="44941"/>
    <lineage>
        <taxon>Eukaryota</taxon>
        <taxon>Fungi</taxon>
        <taxon>Fungi incertae sedis</taxon>
        <taxon>Mucoromycota</taxon>
        <taxon>Glomeromycotina</taxon>
        <taxon>Glomeromycetes</taxon>
        <taxon>Diversisporales</taxon>
        <taxon>Gigasporaceae</taxon>
        <taxon>Gigaspora</taxon>
    </lineage>
</organism>
<comment type="caution">
    <text evidence="1">The sequence shown here is derived from an EMBL/GenBank/DDBJ whole genome shotgun (WGS) entry which is preliminary data.</text>
</comment>
<proteinExistence type="predicted"/>
<protein>
    <submittedName>
        <fullName evidence="1">Uncharacterized protein</fullName>
    </submittedName>
</protein>